<reference evidence="3" key="1">
    <citation type="submission" date="2017-09" db="EMBL/GenBank/DDBJ databases">
        <authorList>
            <person name="Shetty A S."/>
        </authorList>
    </citation>
    <scope>NUCLEOTIDE SEQUENCE [LARGE SCALE GENOMIC DNA]</scope>
</reference>
<keyword evidence="3" id="KW-1185">Reference proteome</keyword>
<feature type="compositionally biased region" description="Low complexity" evidence="1">
    <location>
        <begin position="105"/>
        <end position="124"/>
    </location>
</feature>
<feature type="compositionally biased region" description="Basic residues" evidence="1">
    <location>
        <begin position="948"/>
        <end position="960"/>
    </location>
</feature>
<feature type="region of interest" description="Disordered" evidence="1">
    <location>
        <begin position="65"/>
        <end position="84"/>
    </location>
</feature>
<feature type="compositionally biased region" description="Acidic residues" evidence="1">
    <location>
        <begin position="561"/>
        <end position="585"/>
    </location>
</feature>
<name>A0A285PUP3_9FIRM</name>
<feature type="compositionally biased region" description="Basic and acidic residues" evidence="1">
    <location>
        <begin position="792"/>
        <end position="806"/>
    </location>
</feature>
<gene>
    <name evidence="2" type="ORF">EHLA_2750</name>
</gene>
<feature type="region of interest" description="Disordered" evidence="1">
    <location>
        <begin position="385"/>
        <end position="406"/>
    </location>
</feature>
<feature type="compositionally biased region" description="Polar residues" evidence="1">
    <location>
        <begin position="385"/>
        <end position="395"/>
    </location>
</feature>
<feature type="compositionally biased region" description="Basic and acidic residues" evidence="1">
    <location>
        <begin position="245"/>
        <end position="263"/>
    </location>
</feature>
<dbReference type="EMBL" id="LT907978">
    <property type="protein sequence ID" value="SOB73304.1"/>
    <property type="molecule type" value="Genomic_DNA"/>
</dbReference>
<keyword evidence="2" id="KW-0378">Hydrolase</keyword>
<feature type="compositionally biased region" description="Basic and acidic residues" evidence="1">
    <location>
        <begin position="895"/>
        <end position="908"/>
    </location>
</feature>
<feature type="compositionally biased region" description="Basic and acidic residues" evidence="1">
    <location>
        <begin position="605"/>
        <end position="642"/>
    </location>
</feature>
<feature type="compositionally biased region" description="Basic and acidic residues" evidence="1">
    <location>
        <begin position="915"/>
        <end position="947"/>
    </location>
</feature>
<feature type="compositionally biased region" description="Basic and acidic residues" evidence="1">
    <location>
        <begin position="873"/>
        <end position="886"/>
    </location>
</feature>
<protein>
    <submittedName>
        <fullName evidence="2">P-loop containing nucleoside triphosphate hydrolase</fullName>
    </submittedName>
</protein>
<feature type="compositionally biased region" description="Acidic residues" evidence="1">
    <location>
        <begin position="834"/>
        <end position="871"/>
    </location>
</feature>
<feature type="region of interest" description="Disordered" evidence="1">
    <location>
        <begin position="92"/>
        <end position="124"/>
    </location>
</feature>
<dbReference type="Gene3D" id="3.40.50.300">
    <property type="entry name" value="P-loop containing nucleotide triphosphate hydrolases"/>
    <property type="match status" value="1"/>
</dbReference>
<dbReference type="GO" id="GO:0016787">
    <property type="term" value="F:hydrolase activity"/>
    <property type="evidence" value="ECO:0007669"/>
    <property type="project" value="UniProtKB-KW"/>
</dbReference>
<feature type="compositionally biased region" description="Basic and acidic residues" evidence="1">
    <location>
        <begin position="961"/>
        <end position="970"/>
    </location>
</feature>
<feature type="compositionally biased region" description="Basic and acidic residues" evidence="1">
    <location>
        <begin position="92"/>
        <end position="104"/>
    </location>
</feature>
<feature type="compositionally biased region" description="Basic and acidic residues" evidence="1">
    <location>
        <begin position="529"/>
        <end position="540"/>
    </location>
</feature>
<feature type="region of interest" description="Disordered" evidence="1">
    <location>
        <begin position="521"/>
        <end position="540"/>
    </location>
</feature>
<evidence type="ECO:0000313" key="3">
    <source>
        <dbReference type="Proteomes" id="UP000217549"/>
    </source>
</evidence>
<proteinExistence type="predicted"/>
<feature type="compositionally biased region" description="Acidic residues" evidence="1">
    <location>
        <begin position="757"/>
        <end position="791"/>
    </location>
</feature>
<sequence>MEDIMKALLDVVRAQHSATEGSEEKPFDINDIIDMAMNITGRPEEPAEQQELSDTIQKMAESMAPDIFPPKTFEEMDDSERAASAVNMIEERLKNGGRRREEAQKSQPVQPVQVPEAVSQPEPEPVQQQVSAEAISALQPEVEQQTFNNEDYGNGNAYDMFGQDDVNPQEAANLNDLIYNNFMQMMGLNDPKVEYPFDRSQIRYGREKTATEMLAEDEANQAEERALEEQRRRPVSAWELAQAAVDKDEEAHQKEEYEPKEMQMPETKSASQLAAEAIAKAREEDQMKLEAEKRAELLMEEARKRGKDPMEFALHQQEILNYMEKNSDELVSFEDYEDLSPEEKLEIERELYKEKQLEAGVAPEDITDVPDEIKEQVGVLPAQAQNSQAELQQDGTGEAASDAGAQGTEQIPAFSDDMLRMISQEVVQENADMILSEDANADLGVINETIFENLKRMMSQSGGTVSQEDMESLIGEVISRNTSETPSVEESNVLPEEPEVAAVPQETPETGAVSAVELARAAQQAARPEPQEVRETKSAVDIAKEAQEIEALKKALAAQEKEEELSEDDLSFDELDLDDDTEDTVDTVATQPEPQPEALEEVSESEQKPDEELEVKLEAEAEQKAEAETEQKEEKEESKQEAEAGTQGNPVEPIESEEIVSETEQPEETALVEEGPEESDEYEYVDPGELVLGEHTQAEIDEALDNLASLGLEGDVYERAKRMLLLELAGSETVLDAWLEEQENGKKKKATVSALDKEEDTLGDLEDLDEDDLERELEIAMDEDFVEEELEEKNTEENTEDSKEPTVENVENAEETGVQDNTDSEEAEKLNDTESMENAEDSEDSAENISAEEVDTEEVNTDSADQEDSETTENVKEVKESERSVLSDDEDEKEEDKTAQKDADKESETAEYISESEHTIQVEKTRPEKEEKKSARVKKDSRSERSLHSRKHKNVVKRKEKAAPEKEEREFTAVIPTGKTVEEKEFQVSVRNPFVLKNSASFMDKFEEYIVDTQENRKLSTGFKRLDAMLRYGLHKGSYFVDSMPQYLKNGFMQQIADRAAESGVDVLYISTELSRYDLMVDTVSRLSYEMNKKDEEKAVSSMAIMTGEKGADIRSLKDELNWYRGRISEHLFVLDQEAVSEYVENMEDASASDILEELIRSIVTEGAHKPVVFIDNIENILSVEDSEDMKPLMDGIRKLAKELGIPILMSYGYAQAESESELDPDEIAFHESLGNMCDVYLELKYADMITEDYEELTEEDIEEMVENGEMLLINVLLHKNRRTMKASCQIQATPKFNYYEE</sequence>
<feature type="compositionally biased region" description="Acidic residues" evidence="1">
    <location>
        <begin position="654"/>
        <end position="683"/>
    </location>
</feature>
<feature type="region of interest" description="Disordered" evidence="1">
    <location>
        <begin position="554"/>
        <end position="683"/>
    </location>
</feature>
<organism evidence="2 3">
    <name type="scientific">Anaerobutyricum hallii</name>
    <dbReference type="NCBI Taxonomy" id="39488"/>
    <lineage>
        <taxon>Bacteria</taxon>
        <taxon>Bacillati</taxon>
        <taxon>Bacillota</taxon>
        <taxon>Clostridia</taxon>
        <taxon>Lachnospirales</taxon>
        <taxon>Lachnospiraceae</taxon>
        <taxon>Anaerobutyricum</taxon>
    </lineage>
</organism>
<dbReference type="SUPFAM" id="SSF52540">
    <property type="entry name" value="P-loop containing nucleoside triphosphate hydrolases"/>
    <property type="match status" value="1"/>
</dbReference>
<dbReference type="Proteomes" id="UP000217549">
    <property type="component" value="Chromosome I"/>
</dbReference>
<accession>A0A285PUP3</accession>
<evidence type="ECO:0000256" key="1">
    <source>
        <dbReference type="SAM" id="MobiDB-lite"/>
    </source>
</evidence>
<feature type="compositionally biased region" description="Polar residues" evidence="1">
    <location>
        <begin position="481"/>
        <end position="490"/>
    </location>
</feature>
<feature type="region of interest" description="Disordered" evidence="1">
    <location>
        <begin position="481"/>
        <end position="509"/>
    </location>
</feature>
<feature type="region of interest" description="Disordered" evidence="1">
    <location>
        <begin position="243"/>
        <end position="267"/>
    </location>
</feature>
<dbReference type="RefSeq" id="WP_096241094.1">
    <property type="nucleotide sequence ID" value="NZ_LT907978.1"/>
</dbReference>
<dbReference type="KEGG" id="ehl:EHLA_2750"/>
<feature type="region of interest" description="Disordered" evidence="1">
    <location>
        <begin position="743"/>
        <end position="970"/>
    </location>
</feature>
<evidence type="ECO:0000313" key="2">
    <source>
        <dbReference type="EMBL" id="SOB73304.1"/>
    </source>
</evidence>
<dbReference type="InterPro" id="IPR027417">
    <property type="entry name" value="P-loop_NTPase"/>
</dbReference>
<feature type="compositionally biased region" description="Low complexity" evidence="1">
    <location>
        <begin position="500"/>
        <end position="509"/>
    </location>
</feature>